<dbReference type="InterPro" id="IPR000847">
    <property type="entry name" value="LysR_HTH_N"/>
</dbReference>
<evidence type="ECO:0000256" key="1">
    <source>
        <dbReference type="ARBA" id="ARBA00009437"/>
    </source>
</evidence>
<protein>
    <submittedName>
        <fullName evidence="6">Transcriptional regulator</fullName>
    </submittedName>
</protein>
<dbReference type="SUPFAM" id="SSF46785">
    <property type="entry name" value="Winged helix' DNA-binding domain"/>
    <property type="match status" value="1"/>
</dbReference>
<evidence type="ECO:0000256" key="2">
    <source>
        <dbReference type="ARBA" id="ARBA00023015"/>
    </source>
</evidence>
<proteinExistence type="inferred from homology"/>
<evidence type="ECO:0000259" key="5">
    <source>
        <dbReference type="PROSITE" id="PS50931"/>
    </source>
</evidence>
<keyword evidence="3" id="KW-0238">DNA-binding</keyword>
<dbReference type="FunFam" id="1.10.10.10:FF:000038">
    <property type="entry name" value="Glycine cleavage system transcriptional activator"/>
    <property type="match status" value="1"/>
</dbReference>
<accession>A0A447N1N2</accession>
<evidence type="ECO:0000313" key="6">
    <source>
        <dbReference type="EMBL" id="VDZ97162.1"/>
    </source>
</evidence>
<comment type="similarity">
    <text evidence="1">Belongs to the LysR transcriptional regulatory family.</text>
</comment>
<sequence length="141" mass="15991">MEPLRDTRNRLLNGWQLSKLYTFEVAARHQSFALAADELSLSPSAVSHRINQLEAELGIQLFVRSHRKVELTHEGKRVFWALKSSLDTLNQEILDIKKSGTVRHADRVFTSLYRPVLAGACAGGLYPSLSVNFSHYADRQR</sequence>
<dbReference type="Proteomes" id="UP000282086">
    <property type="component" value="Chromosome"/>
</dbReference>
<dbReference type="PROSITE" id="PS50931">
    <property type="entry name" value="HTH_LYSR"/>
    <property type="match status" value="1"/>
</dbReference>
<dbReference type="GO" id="GO:0043565">
    <property type="term" value="F:sequence-specific DNA binding"/>
    <property type="evidence" value="ECO:0007669"/>
    <property type="project" value="TreeGrafter"/>
</dbReference>
<dbReference type="PRINTS" id="PR00039">
    <property type="entry name" value="HTHLYSR"/>
</dbReference>
<dbReference type="PANTHER" id="PTHR30537">
    <property type="entry name" value="HTH-TYPE TRANSCRIPTIONAL REGULATOR"/>
    <property type="match status" value="1"/>
</dbReference>
<evidence type="ECO:0000256" key="3">
    <source>
        <dbReference type="ARBA" id="ARBA00023125"/>
    </source>
</evidence>
<dbReference type="GO" id="GO:0006351">
    <property type="term" value="P:DNA-templated transcription"/>
    <property type="evidence" value="ECO:0007669"/>
    <property type="project" value="TreeGrafter"/>
</dbReference>
<dbReference type="InterPro" id="IPR036390">
    <property type="entry name" value="WH_DNA-bd_sf"/>
</dbReference>
<name>A0A447N1N2_SALET</name>
<gene>
    <name evidence="6" type="primary">ampR</name>
    <name evidence="6" type="ORF">NCTC129_03374</name>
</gene>
<dbReference type="Gene3D" id="1.10.10.10">
    <property type="entry name" value="Winged helix-like DNA-binding domain superfamily/Winged helix DNA-binding domain"/>
    <property type="match status" value="1"/>
</dbReference>
<feature type="domain" description="HTH lysR-type" evidence="5">
    <location>
        <begin position="15"/>
        <end position="72"/>
    </location>
</feature>
<dbReference type="EMBL" id="LR134140">
    <property type="protein sequence ID" value="VDZ97162.1"/>
    <property type="molecule type" value="Genomic_DNA"/>
</dbReference>
<evidence type="ECO:0000256" key="4">
    <source>
        <dbReference type="ARBA" id="ARBA00023163"/>
    </source>
</evidence>
<dbReference type="GO" id="GO:0003700">
    <property type="term" value="F:DNA-binding transcription factor activity"/>
    <property type="evidence" value="ECO:0007669"/>
    <property type="project" value="InterPro"/>
</dbReference>
<dbReference type="InterPro" id="IPR058163">
    <property type="entry name" value="LysR-type_TF_proteobact-type"/>
</dbReference>
<dbReference type="InterPro" id="IPR036388">
    <property type="entry name" value="WH-like_DNA-bd_sf"/>
</dbReference>
<dbReference type="Pfam" id="PF00126">
    <property type="entry name" value="HTH_1"/>
    <property type="match status" value="1"/>
</dbReference>
<dbReference type="PANTHER" id="PTHR30537:SF32">
    <property type="entry name" value="HTH-TYPE TRANSCRIPTIONAL REGULATOR DSDC"/>
    <property type="match status" value="1"/>
</dbReference>
<reference evidence="6 7" key="1">
    <citation type="submission" date="2018-12" db="EMBL/GenBank/DDBJ databases">
        <authorList>
            <consortium name="Pathogen Informatics"/>
        </authorList>
    </citation>
    <scope>NUCLEOTIDE SEQUENCE [LARGE SCALE GENOMIC DNA]</scope>
    <source>
        <strain evidence="6 7">NCTC129</strain>
    </source>
</reference>
<keyword evidence="2" id="KW-0805">Transcription regulation</keyword>
<organism evidence="6 7">
    <name type="scientific">Salmonella enterica I</name>
    <dbReference type="NCBI Taxonomy" id="59201"/>
    <lineage>
        <taxon>Bacteria</taxon>
        <taxon>Pseudomonadati</taxon>
        <taxon>Pseudomonadota</taxon>
        <taxon>Gammaproteobacteria</taxon>
        <taxon>Enterobacterales</taxon>
        <taxon>Enterobacteriaceae</taxon>
        <taxon>Salmonella</taxon>
    </lineage>
</organism>
<dbReference type="AlphaFoldDB" id="A0A447N1N2"/>
<keyword evidence="4" id="KW-0804">Transcription</keyword>
<evidence type="ECO:0000313" key="7">
    <source>
        <dbReference type="Proteomes" id="UP000282086"/>
    </source>
</evidence>